<comment type="caution">
    <text evidence="2">The sequence shown here is derived from an EMBL/GenBank/DDBJ whole genome shotgun (WGS) entry which is preliminary data.</text>
</comment>
<keyword evidence="3" id="KW-1185">Reference proteome</keyword>
<protein>
    <submittedName>
        <fullName evidence="2">Transcriptional regulator</fullName>
    </submittedName>
</protein>
<dbReference type="CDD" id="cd00093">
    <property type="entry name" value="HTH_XRE"/>
    <property type="match status" value="1"/>
</dbReference>
<dbReference type="SMART" id="SM00530">
    <property type="entry name" value="HTH_XRE"/>
    <property type="match status" value="1"/>
</dbReference>
<proteinExistence type="predicted"/>
<reference evidence="2 3" key="1">
    <citation type="submission" date="2016-11" db="EMBL/GenBank/DDBJ databases">
        <title>Mixed transmission modes and dynamic genome evolution in an obligate animal-bacterial symbiosis.</title>
        <authorList>
            <person name="Russell S.L."/>
            <person name="Corbett-Detig R.B."/>
            <person name="Cavanaugh C.M."/>
        </authorList>
    </citation>
    <scope>NUCLEOTIDE SEQUENCE [LARGE SCALE GENOMIC DNA]</scope>
    <source>
        <strain evidence="2">Se-Cadez</strain>
    </source>
</reference>
<dbReference type="InterPro" id="IPR010982">
    <property type="entry name" value="Lambda_DNA-bd_dom_sf"/>
</dbReference>
<dbReference type="OrthoDB" id="5298444at2"/>
<organism evidence="2 3">
    <name type="scientific">Solemya velesiana gill symbiont</name>
    <dbReference type="NCBI Taxonomy" id="1918948"/>
    <lineage>
        <taxon>Bacteria</taxon>
        <taxon>Pseudomonadati</taxon>
        <taxon>Pseudomonadota</taxon>
        <taxon>Gammaproteobacteria</taxon>
        <taxon>sulfur-oxidizing symbionts</taxon>
    </lineage>
</organism>
<dbReference type="AlphaFoldDB" id="A0A1T2KWE9"/>
<dbReference type="RefSeq" id="WP_078486192.1">
    <property type="nucleotide sequence ID" value="NZ_MPRJ01000016.1"/>
</dbReference>
<dbReference type="GO" id="GO:0003677">
    <property type="term" value="F:DNA binding"/>
    <property type="evidence" value="ECO:0007669"/>
    <property type="project" value="InterPro"/>
</dbReference>
<dbReference type="EMBL" id="MPRJ01000016">
    <property type="protein sequence ID" value="OOZ37179.1"/>
    <property type="molecule type" value="Genomic_DNA"/>
</dbReference>
<dbReference type="Proteomes" id="UP000190896">
    <property type="component" value="Unassembled WGS sequence"/>
</dbReference>
<evidence type="ECO:0000313" key="3">
    <source>
        <dbReference type="Proteomes" id="UP000190896"/>
    </source>
</evidence>
<accession>A0A1T2KWE9</accession>
<dbReference type="SUPFAM" id="SSF47413">
    <property type="entry name" value="lambda repressor-like DNA-binding domains"/>
    <property type="match status" value="1"/>
</dbReference>
<evidence type="ECO:0000259" key="1">
    <source>
        <dbReference type="PROSITE" id="PS50943"/>
    </source>
</evidence>
<dbReference type="Pfam" id="PF13443">
    <property type="entry name" value="HTH_26"/>
    <property type="match status" value="1"/>
</dbReference>
<sequence length="243" mass="28208">MPQTKQLVTALKRALKLHGKTYADVAEQLQLSEASVKRLFSEQSFSLQRLDEVCAMLGMEISDLVQLMQQERHAMSGLSEKQEQEIAGDLELLLVTVCVLNRWSLAEIIGQFHISENRCINHLAHLDRLKLIELLPRNRIKLLVAPNFKWRENGPIQQFFQQKLQAEFFRSRFDRESERLIVINGMLSESANRLFQRKLEQLAREFDQLNDDDSHLPLSEKKGATAVLALRPWDYGLFKPLRK</sequence>
<dbReference type="InterPro" id="IPR001387">
    <property type="entry name" value="Cro/C1-type_HTH"/>
</dbReference>
<evidence type="ECO:0000313" key="2">
    <source>
        <dbReference type="EMBL" id="OOZ37179.1"/>
    </source>
</evidence>
<gene>
    <name evidence="2" type="ORF">BOW51_03660</name>
</gene>
<dbReference type="Gene3D" id="1.10.260.40">
    <property type="entry name" value="lambda repressor-like DNA-binding domains"/>
    <property type="match status" value="1"/>
</dbReference>
<dbReference type="PROSITE" id="PS50943">
    <property type="entry name" value="HTH_CROC1"/>
    <property type="match status" value="1"/>
</dbReference>
<name>A0A1T2KWE9_9GAMM</name>
<feature type="domain" description="HTH cro/C1-type" evidence="1">
    <location>
        <begin position="11"/>
        <end position="64"/>
    </location>
</feature>